<dbReference type="Proteomes" id="UP001446205">
    <property type="component" value="Unassembled WGS sequence"/>
</dbReference>
<dbReference type="PANTHER" id="PTHR43133:SF64">
    <property type="entry name" value="ECF SIGMA FACTOR"/>
    <property type="match status" value="1"/>
</dbReference>
<dbReference type="Pfam" id="PF04542">
    <property type="entry name" value="Sigma70_r2"/>
    <property type="match status" value="1"/>
</dbReference>
<dbReference type="SUPFAM" id="SSF88946">
    <property type="entry name" value="Sigma2 domain of RNA polymerase sigma factors"/>
    <property type="match status" value="1"/>
</dbReference>
<keyword evidence="4" id="KW-0804">Transcription</keyword>
<evidence type="ECO:0000313" key="8">
    <source>
        <dbReference type="EMBL" id="MEK8090825.1"/>
    </source>
</evidence>
<feature type="domain" description="RNA polymerase sigma factor 70 region 4 type 2" evidence="7">
    <location>
        <begin position="162"/>
        <end position="213"/>
    </location>
</feature>
<dbReference type="Pfam" id="PF08281">
    <property type="entry name" value="Sigma70_r4_2"/>
    <property type="match status" value="1"/>
</dbReference>
<comment type="similarity">
    <text evidence="1">Belongs to the sigma-70 factor family. ECF subfamily.</text>
</comment>
<reference evidence="8 9" key="1">
    <citation type="submission" date="2024-04" db="EMBL/GenBank/DDBJ databases">
        <authorList>
            <person name="Abashina T."/>
            <person name="Shaikin A."/>
        </authorList>
    </citation>
    <scope>NUCLEOTIDE SEQUENCE [LARGE SCALE GENOMIC DNA]</scope>
    <source>
        <strain evidence="8 9">AAFK</strain>
    </source>
</reference>
<gene>
    <name evidence="8" type="ORF">WOB96_13790</name>
</gene>
<dbReference type="InterPro" id="IPR007627">
    <property type="entry name" value="RNA_pol_sigma70_r2"/>
</dbReference>
<feature type="region of interest" description="Disordered" evidence="5">
    <location>
        <begin position="224"/>
        <end position="246"/>
    </location>
</feature>
<dbReference type="InterPro" id="IPR036388">
    <property type="entry name" value="WH-like_DNA-bd_sf"/>
</dbReference>
<dbReference type="RefSeq" id="WP_341371880.1">
    <property type="nucleotide sequence ID" value="NZ_JBBPCO010000016.1"/>
</dbReference>
<dbReference type="EMBL" id="JBBPCO010000016">
    <property type="protein sequence ID" value="MEK8090825.1"/>
    <property type="molecule type" value="Genomic_DNA"/>
</dbReference>
<dbReference type="InterPro" id="IPR013249">
    <property type="entry name" value="RNA_pol_sigma70_r4_t2"/>
</dbReference>
<accession>A0ABU9DDN3</accession>
<evidence type="ECO:0000256" key="4">
    <source>
        <dbReference type="ARBA" id="ARBA00023163"/>
    </source>
</evidence>
<evidence type="ECO:0000259" key="6">
    <source>
        <dbReference type="Pfam" id="PF04542"/>
    </source>
</evidence>
<protein>
    <submittedName>
        <fullName evidence="8">RNA polymerase sigma factor</fullName>
        <ecNumber evidence="8">2.7.7.6</ecNumber>
    </submittedName>
</protein>
<dbReference type="SUPFAM" id="SSF88659">
    <property type="entry name" value="Sigma3 and sigma4 domains of RNA polymerase sigma factors"/>
    <property type="match status" value="1"/>
</dbReference>
<dbReference type="EC" id="2.7.7.6" evidence="8"/>
<keyword evidence="2" id="KW-0805">Transcription regulation</keyword>
<proteinExistence type="inferred from homology"/>
<evidence type="ECO:0000256" key="2">
    <source>
        <dbReference type="ARBA" id="ARBA00023015"/>
    </source>
</evidence>
<feature type="compositionally biased region" description="Basic and acidic residues" evidence="5">
    <location>
        <begin position="237"/>
        <end position="246"/>
    </location>
</feature>
<dbReference type="InterPro" id="IPR039425">
    <property type="entry name" value="RNA_pol_sigma-70-like"/>
</dbReference>
<name>A0ABU9DDN3_9PROT</name>
<dbReference type="Gene3D" id="1.10.1740.10">
    <property type="match status" value="1"/>
</dbReference>
<evidence type="ECO:0000313" key="9">
    <source>
        <dbReference type="Proteomes" id="UP001446205"/>
    </source>
</evidence>
<dbReference type="InterPro" id="IPR013324">
    <property type="entry name" value="RNA_pol_sigma_r3/r4-like"/>
</dbReference>
<keyword evidence="9" id="KW-1185">Reference proteome</keyword>
<dbReference type="GO" id="GO:0003899">
    <property type="term" value="F:DNA-directed RNA polymerase activity"/>
    <property type="evidence" value="ECO:0007669"/>
    <property type="project" value="UniProtKB-EC"/>
</dbReference>
<sequence>MTASNFTRTPGMAEQALAILPPLALATYHNPVRPANRKQTYALATPANMDAFFRQVEHRAYRMVWYAIRDEESARDLVQDSMLKLVEKYSDKPAEEWAPLFYTILNRRMVDWQRRRKVERILGLVLPWRHNDAEDEEPFYPEVPDPAPNPEGRLSGRQTAVAIDSALASLPPRQRQAFILRDWEGLSVKETAIAMQCSEGSVKTHHFRALAKLRTLLAGFAPRNGDEEAGSSYNAKLDGREEDIHD</sequence>
<dbReference type="PANTHER" id="PTHR43133">
    <property type="entry name" value="RNA POLYMERASE ECF-TYPE SIGMA FACTO"/>
    <property type="match status" value="1"/>
</dbReference>
<keyword evidence="8" id="KW-0548">Nucleotidyltransferase</keyword>
<dbReference type="NCBIfam" id="TIGR02937">
    <property type="entry name" value="sigma70-ECF"/>
    <property type="match status" value="1"/>
</dbReference>
<keyword evidence="3" id="KW-0731">Sigma factor</keyword>
<feature type="domain" description="RNA polymerase sigma-70 region 2" evidence="6">
    <location>
        <begin position="54"/>
        <end position="117"/>
    </location>
</feature>
<evidence type="ECO:0000259" key="7">
    <source>
        <dbReference type="Pfam" id="PF08281"/>
    </source>
</evidence>
<dbReference type="InterPro" id="IPR013325">
    <property type="entry name" value="RNA_pol_sigma_r2"/>
</dbReference>
<dbReference type="NCBIfam" id="NF006550">
    <property type="entry name" value="PRK09047.1"/>
    <property type="match status" value="1"/>
</dbReference>
<organism evidence="8 9">
    <name type="scientific">Thermithiobacillus plumbiphilus</name>
    <dbReference type="NCBI Taxonomy" id="1729899"/>
    <lineage>
        <taxon>Bacteria</taxon>
        <taxon>Pseudomonadati</taxon>
        <taxon>Pseudomonadota</taxon>
        <taxon>Acidithiobacillia</taxon>
        <taxon>Acidithiobacillales</taxon>
        <taxon>Thermithiobacillaceae</taxon>
        <taxon>Thermithiobacillus</taxon>
    </lineage>
</organism>
<evidence type="ECO:0000256" key="1">
    <source>
        <dbReference type="ARBA" id="ARBA00010641"/>
    </source>
</evidence>
<comment type="caution">
    <text evidence="8">The sequence shown here is derived from an EMBL/GenBank/DDBJ whole genome shotgun (WGS) entry which is preliminary data.</text>
</comment>
<evidence type="ECO:0000256" key="3">
    <source>
        <dbReference type="ARBA" id="ARBA00023082"/>
    </source>
</evidence>
<keyword evidence="8" id="KW-0808">Transferase</keyword>
<evidence type="ECO:0000256" key="5">
    <source>
        <dbReference type="SAM" id="MobiDB-lite"/>
    </source>
</evidence>
<dbReference type="InterPro" id="IPR014284">
    <property type="entry name" value="RNA_pol_sigma-70_dom"/>
</dbReference>
<dbReference type="CDD" id="cd06171">
    <property type="entry name" value="Sigma70_r4"/>
    <property type="match status" value="1"/>
</dbReference>
<dbReference type="Gene3D" id="1.10.10.10">
    <property type="entry name" value="Winged helix-like DNA-binding domain superfamily/Winged helix DNA-binding domain"/>
    <property type="match status" value="1"/>
</dbReference>